<gene>
    <name evidence="5" type="ORF">IZT61_11875</name>
</gene>
<evidence type="ECO:0000256" key="3">
    <source>
        <dbReference type="ARBA" id="ARBA00023284"/>
    </source>
</evidence>
<dbReference type="InterPro" id="IPR013740">
    <property type="entry name" value="Redoxin"/>
</dbReference>
<dbReference type="Proteomes" id="UP000594759">
    <property type="component" value="Chromosome"/>
</dbReference>
<evidence type="ECO:0000256" key="2">
    <source>
        <dbReference type="ARBA" id="ARBA00022748"/>
    </source>
</evidence>
<dbReference type="InterPro" id="IPR036249">
    <property type="entry name" value="Thioredoxin-like_sf"/>
</dbReference>
<keyword evidence="6" id="KW-1185">Reference proteome</keyword>
<evidence type="ECO:0000313" key="5">
    <source>
        <dbReference type="EMBL" id="QPH37809.1"/>
    </source>
</evidence>
<dbReference type="PROSITE" id="PS00194">
    <property type="entry name" value="THIOREDOXIN_1"/>
    <property type="match status" value="1"/>
</dbReference>
<keyword evidence="2" id="KW-0201">Cytochrome c-type biogenesis</keyword>
<dbReference type="EMBL" id="CP064939">
    <property type="protein sequence ID" value="QPH37809.1"/>
    <property type="molecule type" value="Genomic_DNA"/>
</dbReference>
<evidence type="ECO:0000313" key="6">
    <source>
        <dbReference type="Proteomes" id="UP000594759"/>
    </source>
</evidence>
<dbReference type="Gene3D" id="3.40.30.10">
    <property type="entry name" value="Glutaredoxin"/>
    <property type="match status" value="1"/>
</dbReference>
<evidence type="ECO:0000256" key="1">
    <source>
        <dbReference type="ARBA" id="ARBA00004196"/>
    </source>
</evidence>
<dbReference type="KEGG" id="pex:IZT61_11875"/>
<organism evidence="5 6">
    <name type="scientific">Pedobacter endophyticus</name>
    <dbReference type="NCBI Taxonomy" id="2789740"/>
    <lineage>
        <taxon>Bacteria</taxon>
        <taxon>Pseudomonadati</taxon>
        <taxon>Bacteroidota</taxon>
        <taxon>Sphingobacteriia</taxon>
        <taxon>Sphingobacteriales</taxon>
        <taxon>Sphingobacteriaceae</taxon>
        <taxon>Pedobacter</taxon>
    </lineage>
</organism>
<name>A0A7U3Q3E7_9SPHI</name>
<dbReference type="GO" id="GO:0016491">
    <property type="term" value="F:oxidoreductase activity"/>
    <property type="evidence" value="ECO:0007669"/>
    <property type="project" value="InterPro"/>
</dbReference>
<dbReference type="InterPro" id="IPR013766">
    <property type="entry name" value="Thioredoxin_domain"/>
</dbReference>
<dbReference type="SUPFAM" id="SSF52833">
    <property type="entry name" value="Thioredoxin-like"/>
    <property type="match status" value="1"/>
</dbReference>
<proteinExistence type="predicted"/>
<dbReference type="GO" id="GO:0030313">
    <property type="term" value="C:cell envelope"/>
    <property type="evidence" value="ECO:0007669"/>
    <property type="project" value="UniProtKB-SubCell"/>
</dbReference>
<dbReference type="PANTHER" id="PTHR42852">
    <property type="entry name" value="THIOL:DISULFIDE INTERCHANGE PROTEIN DSBE"/>
    <property type="match status" value="1"/>
</dbReference>
<keyword evidence="3" id="KW-0676">Redox-active center</keyword>
<dbReference type="Pfam" id="PF08534">
    <property type="entry name" value="Redoxin"/>
    <property type="match status" value="1"/>
</dbReference>
<dbReference type="CDD" id="cd02966">
    <property type="entry name" value="TlpA_like_family"/>
    <property type="match status" value="1"/>
</dbReference>
<protein>
    <submittedName>
        <fullName evidence="5">TlpA family protein disulfide reductase</fullName>
    </submittedName>
</protein>
<comment type="subcellular location">
    <subcellularLocation>
        <location evidence="1">Cell envelope</location>
    </subcellularLocation>
</comment>
<dbReference type="InterPro" id="IPR050553">
    <property type="entry name" value="Thioredoxin_ResA/DsbE_sf"/>
</dbReference>
<dbReference type="PROSITE" id="PS51352">
    <property type="entry name" value="THIOREDOXIN_2"/>
    <property type="match status" value="1"/>
</dbReference>
<feature type="domain" description="Thioredoxin" evidence="4">
    <location>
        <begin position="40"/>
        <end position="188"/>
    </location>
</feature>
<dbReference type="PANTHER" id="PTHR42852:SF13">
    <property type="entry name" value="PROTEIN DIPZ"/>
    <property type="match status" value="1"/>
</dbReference>
<dbReference type="GO" id="GO:0017004">
    <property type="term" value="P:cytochrome complex assembly"/>
    <property type="evidence" value="ECO:0007669"/>
    <property type="project" value="UniProtKB-KW"/>
</dbReference>
<dbReference type="RefSeq" id="WP_196097122.1">
    <property type="nucleotide sequence ID" value="NZ_CP064939.1"/>
</dbReference>
<dbReference type="AlphaFoldDB" id="A0A7U3Q3E7"/>
<accession>A0A7U3Q3E7</accession>
<reference evidence="5 6" key="1">
    <citation type="submission" date="2020-11" db="EMBL/GenBank/DDBJ databases">
        <title>Pedobacter endophytica, an endophytic bacteria isolated form Carex pumila.</title>
        <authorList>
            <person name="Peng Y."/>
            <person name="Jiang L."/>
            <person name="Lee J."/>
        </authorList>
    </citation>
    <scope>NUCLEOTIDE SEQUENCE [LARGE SCALE GENOMIC DNA]</scope>
    <source>
        <strain evidence="5 6">JBR3-12</strain>
    </source>
</reference>
<dbReference type="InterPro" id="IPR017937">
    <property type="entry name" value="Thioredoxin_CS"/>
</dbReference>
<sequence length="189" mass="21355">MKILKKYGANALFFTLILVILFVPDAKAFLIRGLMEIGLYNPKIEQPAASVSDLNGIQFKDIRGNVIDLGNLKGKVIFVNFWATWCPPCRAEMPSLAKLYEQFKNDNTIVFIFADADGNLEKSTKYMAKRNYEMPVFKVNSDVPAQIFSGSLPTTVIFDKLGRLSFRHEGVADYNDKKFVAFLNKLKAQ</sequence>
<evidence type="ECO:0000259" key="4">
    <source>
        <dbReference type="PROSITE" id="PS51352"/>
    </source>
</evidence>